<dbReference type="KEGG" id="dre:101883412"/>
<dbReference type="InterPro" id="IPR013783">
    <property type="entry name" value="Ig-like_fold"/>
</dbReference>
<dbReference type="SUPFAM" id="SSF48726">
    <property type="entry name" value="Immunoglobulin"/>
    <property type="match status" value="2"/>
</dbReference>
<sequence length="502" mass="56685">MMSLLFHLYLLIWCEAAQTLTDQQTQLGQNVSINCDLVETEVYWFLLNLSYSVLILRSFQTPFYYNERFRLKYSVNSSRLLINNVTTDELGVYYCMSTNKQPEFSNGTRLYITEETPQTECQNNTVVQFIQQNQTSWLTLALMTGLWILVLVVVIIGYMKVYGCRNRLAEQNTGLQITQVTQHDPEQSQLQDVEVDTSMLSVFGADEDEMKTLSVTEGDSVILHTGVAEMRNITVLQWMFGPENPESVIAELNHEAMINNVSDERFRDRVQMDDQTGSLTFTNIRSTDTGLYKVEISTNPEADKMFRVTVSAFLSAPVIIRNTSKCSSSEGPSVSHCALLCSVVNVSAVSLSWYKGNSLISSISVFNVSTRLSLPLELQYEDNNTYSCVINNTISNKTEHLDIRQHCQPCAESDDASQNQKSWRNLIIITSVLFGALAVIAAIGLVIRCADKKCNEVKEQQFVETVLLKHLSGSRSCQSECIFTLLQSNTDAETEHKRVREV</sequence>
<dbReference type="Proteomes" id="UP000000437">
    <property type="component" value="Chromosome 22"/>
</dbReference>
<organism evidence="1 2">
    <name type="scientific">Danio rerio</name>
    <name type="common">Zebrafish</name>
    <name type="synonym">Brachydanio rerio</name>
    <dbReference type="NCBI Taxonomy" id="7955"/>
    <lineage>
        <taxon>Eukaryota</taxon>
        <taxon>Metazoa</taxon>
        <taxon>Chordata</taxon>
        <taxon>Craniata</taxon>
        <taxon>Vertebrata</taxon>
        <taxon>Euteleostomi</taxon>
        <taxon>Actinopterygii</taxon>
        <taxon>Neopterygii</taxon>
        <taxon>Teleostei</taxon>
        <taxon>Ostariophysi</taxon>
        <taxon>Cypriniformes</taxon>
        <taxon>Danionidae</taxon>
        <taxon>Danioninae</taxon>
        <taxon>Danio</taxon>
    </lineage>
</organism>
<evidence type="ECO:0000313" key="2">
    <source>
        <dbReference type="RefSeq" id="XP_021329212.2"/>
    </source>
</evidence>
<dbReference type="RefSeq" id="XP_021329212.2">
    <property type="nucleotide sequence ID" value="XM_021473537.3"/>
</dbReference>
<name>A0A8M9PDP1_DANRE</name>
<dbReference type="PANTHER" id="PTHR21063">
    <property type="entry name" value="LFA-3"/>
    <property type="match status" value="1"/>
</dbReference>
<dbReference type="PROSITE" id="PS50835">
    <property type="entry name" value="IG_LIKE"/>
    <property type="match status" value="1"/>
</dbReference>
<gene>
    <name evidence="2" type="primary">LOC101883412</name>
</gene>
<dbReference type="InterPro" id="IPR007110">
    <property type="entry name" value="Ig-like_dom"/>
</dbReference>
<dbReference type="InterPro" id="IPR036179">
    <property type="entry name" value="Ig-like_dom_sf"/>
</dbReference>
<dbReference type="Pfam" id="PF07686">
    <property type="entry name" value="V-set"/>
    <property type="match status" value="1"/>
</dbReference>
<protein>
    <submittedName>
        <fullName evidence="2">Uncharacterized protein</fullName>
    </submittedName>
</protein>
<evidence type="ECO:0000313" key="1">
    <source>
        <dbReference type="Proteomes" id="UP000000437"/>
    </source>
</evidence>
<dbReference type="InterPro" id="IPR013106">
    <property type="entry name" value="Ig_V-set"/>
</dbReference>
<reference evidence="2" key="1">
    <citation type="submission" date="2025-08" db="UniProtKB">
        <authorList>
            <consortium name="RefSeq"/>
        </authorList>
    </citation>
    <scope>IDENTIFICATION</scope>
    <source>
        <strain evidence="2">Tuebingen</strain>
        <tissue evidence="2">Fibroblasts and whole tissue</tissue>
    </source>
</reference>
<keyword evidence="1" id="KW-1185">Reference proteome</keyword>
<accession>A0A8M9PDP1</accession>
<dbReference type="CDD" id="cd00096">
    <property type="entry name" value="Ig"/>
    <property type="match status" value="1"/>
</dbReference>
<dbReference type="Gene3D" id="2.60.40.10">
    <property type="entry name" value="Immunoglobulins"/>
    <property type="match status" value="2"/>
</dbReference>
<dbReference type="PANTHER" id="PTHR21063:SF4">
    <property type="entry name" value="CD48 ANTIGEN-RELATED"/>
    <property type="match status" value="1"/>
</dbReference>
<dbReference type="OrthoDB" id="9835793at2759"/>
<proteinExistence type="predicted"/>